<dbReference type="GO" id="GO:0003677">
    <property type="term" value="F:DNA binding"/>
    <property type="evidence" value="ECO:0007669"/>
    <property type="project" value="TreeGrafter"/>
</dbReference>
<feature type="region of interest" description="Disordered" evidence="1">
    <location>
        <begin position="360"/>
        <end position="427"/>
    </location>
</feature>
<dbReference type="InterPro" id="IPR003593">
    <property type="entry name" value="AAA+_ATPase"/>
</dbReference>
<proteinExistence type="predicted"/>
<feature type="compositionally biased region" description="Low complexity" evidence="1">
    <location>
        <begin position="365"/>
        <end position="374"/>
    </location>
</feature>
<dbReference type="InterPro" id="IPR027417">
    <property type="entry name" value="P-loop_NTPase"/>
</dbReference>
<dbReference type="Pfam" id="PF00004">
    <property type="entry name" value="AAA"/>
    <property type="match status" value="1"/>
</dbReference>
<feature type="compositionally biased region" description="Basic residues" evidence="1">
    <location>
        <begin position="375"/>
        <end position="386"/>
    </location>
</feature>
<feature type="compositionally biased region" description="Low complexity" evidence="1">
    <location>
        <begin position="57"/>
        <end position="76"/>
    </location>
</feature>
<dbReference type="InterPro" id="IPR003959">
    <property type="entry name" value="ATPase_AAA_core"/>
</dbReference>
<accession>A0A9P6L375</accession>
<dbReference type="SUPFAM" id="SSF52540">
    <property type="entry name" value="P-loop containing nucleoside triphosphate hydrolases"/>
    <property type="match status" value="1"/>
</dbReference>
<dbReference type="GO" id="GO:0005634">
    <property type="term" value="C:nucleus"/>
    <property type="evidence" value="ECO:0007669"/>
    <property type="project" value="TreeGrafter"/>
</dbReference>
<reference evidence="3" key="1">
    <citation type="journal article" date="2020" name="Nat. Commun.">
        <title>Large-scale genome sequencing of mycorrhizal fungi provides insights into the early evolution of symbiotic traits.</title>
        <authorList>
            <person name="Miyauchi S."/>
            <person name="Kiss E."/>
            <person name="Kuo A."/>
            <person name="Drula E."/>
            <person name="Kohler A."/>
            <person name="Sanchez-Garcia M."/>
            <person name="Morin E."/>
            <person name="Andreopoulos B."/>
            <person name="Barry K.W."/>
            <person name="Bonito G."/>
            <person name="Buee M."/>
            <person name="Carver A."/>
            <person name="Chen C."/>
            <person name="Cichocki N."/>
            <person name="Clum A."/>
            <person name="Culley D."/>
            <person name="Crous P.W."/>
            <person name="Fauchery L."/>
            <person name="Girlanda M."/>
            <person name="Hayes R.D."/>
            <person name="Keri Z."/>
            <person name="LaButti K."/>
            <person name="Lipzen A."/>
            <person name="Lombard V."/>
            <person name="Magnuson J."/>
            <person name="Maillard F."/>
            <person name="Murat C."/>
            <person name="Nolan M."/>
            <person name="Ohm R.A."/>
            <person name="Pangilinan J."/>
            <person name="Pereira M.F."/>
            <person name="Perotto S."/>
            <person name="Peter M."/>
            <person name="Pfister S."/>
            <person name="Riley R."/>
            <person name="Sitrit Y."/>
            <person name="Stielow J.B."/>
            <person name="Szollosi G."/>
            <person name="Zifcakova L."/>
            <person name="Stursova M."/>
            <person name="Spatafora J.W."/>
            <person name="Tedersoo L."/>
            <person name="Vaario L.M."/>
            <person name="Yamada A."/>
            <person name="Yan M."/>
            <person name="Wang P."/>
            <person name="Xu J."/>
            <person name="Bruns T."/>
            <person name="Baldrian P."/>
            <person name="Vilgalys R."/>
            <person name="Dunand C."/>
            <person name="Henrissat B."/>
            <person name="Grigoriev I.V."/>
            <person name="Hibbett D."/>
            <person name="Nagy L.G."/>
            <person name="Martin F.M."/>
        </authorList>
    </citation>
    <scope>NUCLEOTIDE SEQUENCE</scope>
    <source>
        <strain evidence="3">UH-Tt-Lm1</strain>
    </source>
</reference>
<dbReference type="GO" id="GO:0016887">
    <property type="term" value="F:ATP hydrolysis activity"/>
    <property type="evidence" value="ECO:0007669"/>
    <property type="project" value="InterPro"/>
</dbReference>
<sequence>MPATINRVTRSQSKRKIATFTQPTISEAFAKKRDPAQPHTTDTHGPTLPVESVIEFPSSAPVTPASVSEPELVPEVVIEDEPRPTTTKVSGTIQPDGSKPKKVFPLFNRSKPPAATQSPPEDTPVTHPSSRPIDFSRSDDSFLQASEASKPPPVKSRVKKGRSVPSDNEKLTGFTADDPIVLDLSPTRTRSFPVKTKPFDSRAPFKLKSRQGFGSLDAPLPSGETQHVRGPQSVFCTADADIPFKRRSRVSVASTSAGEPSSLSLAGIIDYPQDPLISSDQRLAPPSLTPHEIPAEYIRQHPVFETFSRTADHSDAKVATAELWVDIWIPYLAEHVLGNEEHAIYLRDWLVASEINSFSGSVDPSTTSTPASSQPKKKPPAKRARIRREVGSKKVKKRRRRETDWIVDDERGSRSEPSDAESHPLDAYLEGDPYSNMSNTIILCGPPGCGKSTAVHACADELGWEVFEVYPGIGKRSGTALDNLIGQVGSNHLVTKRGEKLLSSAWGDDGLKELLGVAAAQNPSELGLADGSSEGTDVPDIGGIEIDSDDGLGIPAPPPQNDHPPTAEPGQGLHAQAKQSLILLEEVDILYRDDVNFWPKVVDIIRDCRRPVVLTCNDINLLPLDQLPVQKILSFTQPPAPVISAFVSAICRAEGIQPSEHFFTPQAGSVVDLRQCMNQCQFGTPIRSPSATETSRNNWKNVLEERACFPLDDLSLRGESQHEAFRFLARHADNISYLDSCLVLDVDTDLPNSSSADDELGYKILPTGELTPPEFTYYHHDVELAEEVLSLTSKLSSCARSLFGTWTTGLESPKGSGSEKKFALENARLGLTSSSHRSWMYQLAADLAVIPPFDQRLFLVYESVVREMVIADDYVEARIANALEAEAAQCGQFGRQTRSSQRLKVGFYRYLDLQPDRKDWLARTAFGGRAI</sequence>
<evidence type="ECO:0000259" key="2">
    <source>
        <dbReference type="SMART" id="SM00382"/>
    </source>
</evidence>
<feature type="domain" description="AAA+ ATPase" evidence="2">
    <location>
        <begin position="437"/>
        <end position="639"/>
    </location>
</feature>
<evidence type="ECO:0000313" key="3">
    <source>
        <dbReference type="EMBL" id="KAF9780208.1"/>
    </source>
</evidence>
<reference evidence="3" key="2">
    <citation type="submission" date="2020-11" db="EMBL/GenBank/DDBJ databases">
        <authorList>
            <consortium name="DOE Joint Genome Institute"/>
            <person name="Kuo A."/>
            <person name="Miyauchi S."/>
            <person name="Kiss E."/>
            <person name="Drula E."/>
            <person name="Kohler A."/>
            <person name="Sanchez-Garcia M."/>
            <person name="Andreopoulos B."/>
            <person name="Barry K.W."/>
            <person name="Bonito G."/>
            <person name="Buee M."/>
            <person name="Carver A."/>
            <person name="Chen C."/>
            <person name="Cichocki N."/>
            <person name="Clum A."/>
            <person name="Culley D."/>
            <person name="Crous P.W."/>
            <person name="Fauchery L."/>
            <person name="Girlanda M."/>
            <person name="Hayes R."/>
            <person name="Keri Z."/>
            <person name="Labutti K."/>
            <person name="Lipzen A."/>
            <person name="Lombard V."/>
            <person name="Magnuson J."/>
            <person name="Maillard F."/>
            <person name="Morin E."/>
            <person name="Murat C."/>
            <person name="Nolan M."/>
            <person name="Ohm R."/>
            <person name="Pangilinan J."/>
            <person name="Pereira M."/>
            <person name="Perotto S."/>
            <person name="Peter M."/>
            <person name="Riley R."/>
            <person name="Sitrit Y."/>
            <person name="Stielow B."/>
            <person name="Szollosi G."/>
            <person name="Zifcakova L."/>
            <person name="Stursova M."/>
            <person name="Spatafora J.W."/>
            <person name="Tedersoo L."/>
            <person name="Vaario L.-M."/>
            <person name="Yamada A."/>
            <person name="Yan M."/>
            <person name="Wang P."/>
            <person name="Xu J."/>
            <person name="Bruns T."/>
            <person name="Baldrian P."/>
            <person name="Vilgalys R."/>
            <person name="Henrissat B."/>
            <person name="Grigoriev I.V."/>
            <person name="Hibbett D."/>
            <person name="Nagy L.G."/>
            <person name="Martin F.M."/>
        </authorList>
    </citation>
    <scope>NUCLEOTIDE SEQUENCE</scope>
    <source>
        <strain evidence="3">UH-Tt-Lm1</strain>
    </source>
</reference>
<name>A0A9P6L375_9AGAM</name>
<organism evidence="3 4">
    <name type="scientific">Thelephora terrestris</name>
    <dbReference type="NCBI Taxonomy" id="56493"/>
    <lineage>
        <taxon>Eukaryota</taxon>
        <taxon>Fungi</taxon>
        <taxon>Dikarya</taxon>
        <taxon>Basidiomycota</taxon>
        <taxon>Agaricomycotina</taxon>
        <taxon>Agaricomycetes</taxon>
        <taxon>Thelephorales</taxon>
        <taxon>Thelephoraceae</taxon>
        <taxon>Thelephora</taxon>
    </lineage>
</organism>
<dbReference type="OrthoDB" id="9996895at2759"/>
<dbReference type="Proteomes" id="UP000736335">
    <property type="component" value="Unassembled WGS sequence"/>
</dbReference>
<dbReference type="GO" id="GO:0005524">
    <property type="term" value="F:ATP binding"/>
    <property type="evidence" value="ECO:0007669"/>
    <property type="project" value="InterPro"/>
</dbReference>
<dbReference type="PANTHER" id="PTHR23389:SF21">
    <property type="entry name" value="ATPASE FAMILY AAA DOMAIN-CONTAINING PROTEIN 5"/>
    <property type="match status" value="1"/>
</dbReference>
<protein>
    <recommendedName>
        <fullName evidence="2">AAA+ ATPase domain-containing protein</fullName>
    </recommendedName>
</protein>
<evidence type="ECO:0000256" key="1">
    <source>
        <dbReference type="SAM" id="MobiDB-lite"/>
    </source>
</evidence>
<feature type="compositionally biased region" description="Polar residues" evidence="1">
    <location>
        <begin position="1"/>
        <end position="11"/>
    </location>
</feature>
<evidence type="ECO:0000313" key="4">
    <source>
        <dbReference type="Proteomes" id="UP000736335"/>
    </source>
</evidence>
<feature type="region of interest" description="Disordered" evidence="1">
    <location>
        <begin position="1"/>
        <end position="174"/>
    </location>
</feature>
<feature type="compositionally biased region" description="Polar residues" evidence="1">
    <location>
        <begin position="84"/>
        <end position="95"/>
    </location>
</feature>
<feature type="compositionally biased region" description="Basic and acidic residues" evidence="1">
    <location>
        <begin position="401"/>
        <end position="424"/>
    </location>
</feature>
<comment type="caution">
    <text evidence="3">The sequence shown here is derived from an EMBL/GenBank/DDBJ whole genome shotgun (WGS) entry which is preliminary data.</text>
</comment>
<dbReference type="AlphaFoldDB" id="A0A9P6L375"/>
<dbReference type="PANTHER" id="PTHR23389">
    <property type="entry name" value="CHROMOSOME TRANSMISSION FIDELITY FACTOR 18"/>
    <property type="match status" value="1"/>
</dbReference>
<dbReference type="SMART" id="SM00382">
    <property type="entry name" value="AAA"/>
    <property type="match status" value="1"/>
</dbReference>
<keyword evidence="4" id="KW-1185">Reference proteome</keyword>
<gene>
    <name evidence="3" type="ORF">BJ322DRAFT_321068</name>
</gene>
<dbReference type="EMBL" id="WIUZ02000017">
    <property type="protein sequence ID" value="KAF9780208.1"/>
    <property type="molecule type" value="Genomic_DNA"/>
</dbReference>
<dbReference type="Gene3D" id="3.40.50.300">
    <property type="entry name" value="P-loop containing nucleotide triphosphate hydrolases"/>
    <property type="match status" value="1"/>
</dbReference>
<feature type="region of interest" description="Disordered" evidence="1">
    <location>
        <begin position="546"/>
        <end position="572"/>
    </location>
</feature>